<dbReference type="PANTHER" id="PTHR31793:SF27">
    <property type="entry name" value="NOVEL THIOESTERASE SUPERFAMILY DOMAIN AND SAPOSIN A-TYPE DOMAIN CONTAINING PROTEIN (0610012H03RIK)"/>
    <property type="match status" value="1"/>
</dbReference>
<name>A0A3S3B425_9NOCA</name>
<evidence type="ECO:0000313" key="4">
    <source>
        <dbReference type="Proteomes" id="UP000283479"/>
    </source>
</evidence>
<comment type="caution">
    <text evidence="3">The sequence shown here is derived from an EMBL/GenBank/DDBJ whole genome shotgun (WGS) entry which is preliminary data.</text>
</comment>
<dbReference type="EMBL" id="RKLO01000003">
    <property type="protein sequence ID" value="RVW02670.1"/>
    <property type="molecule type" value="Genomic_DNA"/>
</dbReference>
<reference evidence="3 4" key="1">
    <citation type="submission" date="2018-11" db="EMBL/GenBank/DDBJ databases">
        <title>Rhodococcus spongicola sp. nov. and Rhodococcus xishaensis sp. nov. from marine sponges.</title>
        <authorList>
            <person name="Li L."/>
            <person name="Lin H.W."/>
        </authorList>
    </citation>
    <scope>NUCLEOTIDE SEQUENCE [LARGE SCALE GENOMIC DNA]</scope>
    <source>
        <strain evidence="3 4">LHW51113</strain>
    </source>
</reference>
<evidence type="ECO:0000313" key="3">
    <source>
        <dbReference type="EMBL" id="RVW02670.1"/>
    </source>
</evidence>
<proteinExistence type="inferred from homology"/>
<evidence type="ECO:0000256" key="1">
    <source>
        <dbReference type="ARBA" id="ARBA00005953"/>
    </source>
</evidence>
<dbReference type="AlphaFoldDB" id="A0A3S3B425"/>
<dbReference type="Proteomes" id="UP000283479">
    <property type="component" value="Unassembled WGS sequence"/>
</dbReference>
<dbReference type="PANTHER" id="PTHR31793">
    <property type="entry name" value="4-HYDROXYBENZOYL-COA THIOESTERASE FAMILY MEMBER"/>
    <property type="match status" value="1"/>
</dbReference>
<accession>A0A3S3B425</accession>
<dbReference type="InterPro" id="IPR029069">
    <property type="entry name" value="HotDog_dom_sf"/>
</dbReference>
<gene>
    <name evidence="3" type="ORF">EGT50_07815</name>
</gene>
<keyword evidence="4" id="KW-1185">Reference proteome</keyword>
<dbReference type="GO" id="GO:0047617">
    <property type="term" value="F:fatty acyl-CoA hydrolase activity"/>
    <property type="evidence" value="ECO:0007669"/>
    <property type="project" value="TreeGrafter"/>
</dbReference>
<dbReference type="Pfam" id="PF13279">
    <property type="entry name" value="4HBT_2"/>
    <property type="match status" value="1"/>
</dbReference>
<keyword evidence="2" id="KW-0378">Hydrolase</keyword>
<sequence length="152" mass="16767">MAAPAEPEPRAEAYPALWPVPTRWADNDHYGHVDSIAYYSYFDTAVNGWLMASTGLDIRELAAIGIVAETSCRFVRELSFPDQLHVGLSVEHLGTSSIVYALAIFREESDGILELAATARFVYVYVDPDTRRPVPIPPEIRSAASLIVVSED</sequence>
<organism evidence="3 4">
    <name type="scientific">Rhodococcus xishaensis</name>
    <dbReference type="NCBI Taxonomy" id="2487364"/>
    <lineage>
        <taxon>Bacteria</taxon>
        <taxon>Bacillati</taxon>
        <taxon>Actinomycetota</taxon>
        <taxon>Actinomycetes</taxon>
        <taxon>Mycobacteriales</taxon>
        <taxon>Nocardiaceae</taxon>
        <taxon>Rhodococcus</taxon>
    </lineage>
</organism>
<dbReference type="SUPFAM" id="SSF54637">
    <property type="entry name" value="Thioesterase/thiol ester dehydrase-isomerase"/>
    <property type="match status" value="1"/>
</dbReference>
<dbReference type="RefSeq" id="WP_127952516.1">
    <property type="nucleotide sequence ID" value="NZ_RKLO01000003.1"/>
</dbReference>
<dbReference type="InterPro" id="IPR050563">
    <property type="entry name" value="4-hydroxybenzoyl-CoA_TE"/>
</dbReference>
<evidence type="ECO:0000256" key="2">
    <source>
        <dbReference type="ARBA" id="ARBA00022801"/>
    </source>
</evidence>
<comment type="similarity">
    <text evidence="1">Belongs to the 4-hydroxybenzoyl-CoA thioesterase family.</text>
</comment>
<dbReference type="OrthoDB" id="9799036at2"/>
<protein>
    <submittedName>
        <fullName evidence="3">Acyl-CoA thioesterase</fullName>
    </submittedName>
</protein>
<dbReference type="Gene3D" id="3.10.129.10">
    <property type="entry name" value="Hotdog Thioesterase"/>
    <property type="match status" value="1"/>
</dbReference>
<dbReference type="CDD" id="cd00586">
    <property type="entry name" value="4HBT"/>
    <property type="match status" value="1"/>
</dbReference>